<evidence type="ECO:0000313" key="5">
    <source>
        <dbReference type="Proteomes" id="UP000054359"/>
    </source>
</evidence>
<dbReference type="OrthoDB" id="6514358at2759"/>
<dbReference type="InterPro" id="IPR000859">
    <property type="entry name" value="CUB_dom"/>
</dbReference>
<accession>A0A087T548</accession>
<evidence type="ECO:0000256" key="1">
    <source>
        <dbReference type="ARBA" id="ARBA00023157"/>
    </source>
</evidence>
<reference evidence="4 5" key="1">
    <citation type="submission" date="2013-11" db="EMBL/GenBank/DDBJ databases">
        <title>Genome sequencing of Stegodyphus mimosarum.</title>
        <authorList>
            <person name="Bechsgaard J."/>
        </authorList>
    </citation>
    <scope>NUCLEOTIDE SEQUENCE [LARGE SCALE GENOMIC DNA]</scope>
</reference>
<dbReference type="InterPro" id="IPR052129">
    <property type="entry name" value="Spermadhesin-Link_domain"/>
</dbReference>
<dbReference type="AlphaFoldDB" id="A0A087T548"/>
<feature type="non-terminal residue" evidence="4">
    <location>
        <position position="490"/>
    </location>
</feature>
<organism evidence="4 5">
    <name type="scientific">Stegodyphus mimosarum</name>
    <name type="common">African social velvet spider</name>
    <dbReference type="NCBI Taxonomy" id="407821"/>
    <lineage>
        <taxon>Eukaryota</taxon>
        <taxon>Metazoa</taxon>
        <taxon>Ecdysozoa</taxon>
        <taxon>Arthropoda</taxon>
        <taxon>Chelicerata</taxon>
        <taxon>Arachnida</taxon>
        <taxon>Araneae</taxon>
        <taxon>Araneomorphae</taxon>
        <taxon>Entelegynae</taxon>
        <taxon>Eresoidea</taxon>
        <taxon>Eresidae</taxon>
        <taxon>Stegodyphus</taxon>
    </lineage>
</organism>
<evidence type="ECO:0000259" key="3">
    <source>
        <dbReference type="PROSITE" id="PS01180"/>
    </source>
</evidence>
<dbReference type="SUPFAM" id="SSF49854">
    <property type="entry name" value="Spermadhesin, CUB domain"/>
    <property type="match status" value="3"/>
</dbReference>
<evidence type="ECO:0000313" key="4">
    <source>
        <dbReference type="EMBL" id="KFM60237.1"/>
    </source>
</evidence>
<dbReference type="PANTHER" id="PTHR46908:SF8">
    <property type="entry name" value="C-TYPE LECTIN DOMAIN-CONTAINING PROTEIN"/>
    <property type="match status" value="1"/>
</dbReference>
<protein>
    <submittedName>
        <fullName evidence="4">Cubilin</fullName>
    </submittedName>
</protein>
<dbReference type="STRING" id="407821.A0A087T548"/>
<dbReference type="PANTHER" id="PTHR46908">
    <property type="entry name" value="CUBILIN-LIKE PROTEIN"/>
    <property type="match status" value="1"/>
</dbReference>
<evidence type="ECO:0000256" key="2">
    <source>
        <dbReference type="PROSITE-ProRule" id="PRU00059"/>
    </source>
</evidence>
<keyword evidence="5" id="KW-1185">Reference proteome</keyword>
<dbReference type="PROSITE" id="PS01180">
    <property type="entry name" value="CUB"/>
    <property type="match status" value="1"/>
</dbReference>
<name>A0A087T548_STEMI</name>
<proteinExistence type="predicted"/>
<comment type="caution">
    <text evidence="2">Lacks conserved residue(s) required for the propagation of feature annotation.</text>
</comment>
<dbReference type="Gene3D" id="2.60.120.290">
    <property type="entry name" value="Spermadhesin, CUB domain"/>
    <property type="match status" value="2"/>
</dbReference>
<keyword evidence="1" id="KW-1015">Disulfide bond</keyword>
<dbReference type="Pfam" id="PF00431">
    <property type="entry name" value="CUB"/>
    <property type="match status" value="1"/>
</dbReference>
<sequence length="490" mass="53161">MNDANPLVLKSPPALLNNGSFGSECRWLVKHSVAGQILGLAFNSLRFHSVYDILAVNDGPSVKSPPLLQVTTSNRNNTMRQSIRSTGQYLWIAFKPLDFNSEVSVNVTVHGQGGYHYGNGNISMKPTVGNDTIFLLEVDDNQLVLLNFTSYSFNHPATLSIYNGFDTSDLLTTLHGNVWYPIVSKGPRMMVVATNFESGTFSAEFKGVTCGCLQMSTLSTESYILSGNCNSTCVWVIPPQNVLNSDLLVNLQYISLEQGDDVQILSLDAKKTVLGAVTPNMSFVPRLIVDSQIGALVKVTRGICKKTDDVVLVGHSTYIPACRKTMSPNVSELFQVTSPLYPDTYPILANCRWVISTSEANLVHIAFDKFKLKPNHCVTIQGSGNKTISFEGSELPDDIFVKGGTVIEFNSNNCKKSETGLTLSTSEGFLLNGTVADCGGVLQSSSGEFNTNISGSNKTLCIWKVSVPATSGADVNVISYTLTKKDDKKN</sequence>
<gene>
    <name evidence="4" type="ORF">X975_25004</name>
</gene>
<dbReference type="Proteomes" id="UP000054359">
    <property type="component" value="Unassembled WGS sequence"/>
</dbReference>
<dbReference type="EMBL" id="KK113449">
    <property type="protein sequence ID" value="KFM60237.1"/>
    <property type="molecule type" value="Genomic_DNA"/>
</dbReference>
<dbReference type="CDD" id="cd00041">
    <property type="entry name" value="CUB"/>
    <property type="match status" value="1"/>
</dbReference>
<dbReference type="InterPro" id="IPR035914">
    <property type="entry name" value="Sperma_CUB_dom_sf"/>
</dbReference>
<feature type="domain" description="CUB" evidence="3">
    <location>
        <begin position="322"/>
        <end position="377"/>
    </location>
</feature>